<evidence type="ECO:0000259" key="8">
    <source>
        <dbReference type="PROSITE" id="PS50112"/>
    </source>
</evidence>
<reference evidence="10 11" key="1">
    <citation type="submission" date="2018-10" db="EMBL/GenBank/DDBJ databases">
        <title>Natrarchaeobius chitinivorans gen. nov., sp. nov., and Natrarchaeobius haloalkaliphilus sp. nov., alkaliphilic, chitin-utilizing haloarchaea from hypersaline alkaline lakes.</title>
        <authorList>
            <person name="Sorokin D.Y."/>
            <person name="Elcheninov A.G."/>
            <person name="Kostrikina N.A."/>
            <person name="Bale N.J."/>
            <person name="Sinninghe Damste J.S."/>
            <person name="Khijniak T.V."/>
            <person name="Kublanov I.V."/>
            <person name="Toshchakov S.V."/>
        </authorList>
    </citation>
    <scope>NUCLEOTIDE SEQUENCE [LARGE SCALE GENOMIC DNA]</scope>
    <source>
        <strain evidence="10 11">AArcht4T</strain>
    </source>
</reference>
<evidence type="ECO:0000256" key="2">
    <source>
        <dbReference type="ARBA" id="ARBA00012438"/>
    </source>
</evidence>
<dbReference type="SUPFAM" id="SSF55874">
    <property type="entry name" value="ATPase domain of HSP90 chaperone/DNA topoisomerase II/histidine kinase"/>
    <property type="match status" value="1"/>
</dbReference>
<feature type="domain" description="PAC" evidence="9">
    <location>
        <begin position="197"/>
        <end position="252"/>
    </location>
</feature>
<dbReference type="Proteomes" id="UP000282323">
    <property type="component" value="Unassembled WGS sequence"/>
</dbReference>
<dbReference type="InterPro" id="IPR036890">
    <property type="entry name" value="HATPase_C_sf"/>
</dbReference>
<dbReference type="InterPro" id="IPR003594">
    <property type="entry name" value="HATPase_dom"/>
</dbReference>
<dbReference type="GO" id="GO:0000155">
    <property type="term" value="F:phosphorelay sensor kinase activity"/>
    <property type="evidence" value="ECO:0007669"/>
    <property type="project" value="InterPro"/>
</dbReference>
<evidence type="ECO:0000256" key="5">
    <source>
        <dbReference type="ARBA" id="ARBA00022777"/>
    </source>
</evidence>
<comment type="caution">
    <text evidence="10">The sequence shown here is derived from an EMBL/GenBank/DDBJ whole genome shotgun (WGS) entry which is preliminary data.</text>
</comment>
<dbReference type="SUPFAM" id="SSF47384">
    <property type="entry name" value="Homodimeric domain of signal transducing histidine kinase"/>
    <property type="match status" value="1"/>
</dbReference>
<dbReference type="SUPFAM" id="SSF55785">
    <property type="entry name" value="PYP-like sensor domain (PAS domain)"/>
    <property type="match status" value="2"/>
</dbReference>
<keyword evidence="5" id="KW-0418">Kinase</keyword>
<dbReference type="Gene3D" id="3.30.565.10">
    <property type="entry name" value="Histidine kinase-like ATPase, C-terminal domain"/>
    <property type="match status" value="1"/>
</dbReference>
<dbReference type="PANTHER" id="PTHR43304">
    <property type="entry name" value="PHYTOCHROME-LIKE PROTEIN CPH1"/>
    <property type="match status" value="1"/>
</dbReference>
<sequence length="609" mass="67528">MLTGADVAIVELSPGGEIVATTQALAERTGHPLADLQGRSFESVLESVPEPVDDILADDVSSTGPVTLTVETATGDSVAFDAQFERNQRTETEDVIVGTLHHRSQPSSAGGSSEREPNRNGGTAPARAFVALADALSDGIIVLDTASEIQYANPAVERILGYPPRELVGGSKLDVIPERLRETHLNALNRYLETGERNIDWEYVELPGQHEDGHEVPLGISLNDFFFDGDRYFVGLFRDISPRKEVEQALRERERQLDQYKEYTDDILNAIDDVFYVVDQKGTLQRWNRRLRQVVGYTDEEIESMHALEFFGADDREQIAGAIEEGFDAGHVRVEAEVLTKDGDRIPYEFVAAALEDPDGDPVLTGIGRDITTQRKQRRKLEESNERLEQFAYAASHDLQEPLRMVTSYLQLVDQRYGDELGDDGEEFVEFAVDGAERMRGMIDGLLEYSRVDTRGDPLESVALEDVLEDVRADLQLKIEESGAEIDVGELPRVAGDRSQLRQVFQNLLSNAIGYSGDEPPTVEIAAERTGRMWRIDVADAGVGIDPDDEERIFRVFQRSSAHQGHGGTGIGLALCQRIVERHGGQIWVDSEPGEGSTFSFTLPDENAR</sequence>
<name>A0A3N6MHM6_NATCH</name>
<dbReference type="SMART" id="SM00091">
    <property type="entry name" value="PAS"/>
    <property type="match status" value="2"/>
</dbReference>
<feature type="domain" description="PAS" evidence="8">
    <location>
        <begin position="125"/>
        <end position="195"/>
    </location>
</feature>
<evidence type="ECO:0000313" key="10">
    <source>
        <dbReference type="EMBL" id="RQG95121.1"/>
    </source>
</evidence>
<dbReference type="PROSITE" id="PS50113">
    <property type="entry name" value="PAC"/>
    <property type="match status" value="2"/>
</dbReference>
<gene>
    <name evidence="10" type="ORF">EA473_09220</name>
</gene>
<dbReference type="InterPro" id="IPR036097">
    <property type="entry name" value="HisK_dim/P_sf"/>
</dbReference>
<keyword evidence="4" id="KW-0808">Transferase</keyword>
<dbReference type="EMBL" id="REGA01000006">
    <property type="protein sequence ID" value="RQG95121.1"/>
    <property type="molecule type" value="Genomic_DNA"/>
</dbReference>
<dbReference type="CDD" id="cd00130">
    <property type="entry name" value="PAS"/>
    <property type="match status" value="2"/>
</dbReference>
<evidence type="ECO:0000313" key="11">
    <source>
        <dbReference type="Proteomes" id="UP000282323"/>
    </source>
</evidence>
<dbReference type="InterPro" id="IPR052162">
    <property type="entry name" value="Sensor_kinase/Photoreceptor"/>
</dbReference>
<dbReference type="InterPro" id="IPR005467">
    <property type="entry name" value="His_kinase_dom"/>
</dbReference>
<feature type="domain" description="Histidine kinase" evidence="7">
    <location>
        <begin position="394"/>
        <end position="607"/>
    </location>
</feature>
<dbReference type="Gene3D" id="3.30.450.20">
    <property type="entry name" value="PAS domain"/>
    <property type="match status" value="2"/>
</dbReference>
<dbReference type="GO" id="GO:0006355">
    <property type="term" value="P:regulation of DNA-templated transcription"/>
    <property type="evidence" value="ECO:0007669"/>
    <property type="project" value="InterPro"/>
</dbReference>
<organism evidence="10 11">
    <name type="scientific">Natrarchaeobius chitinivorans</name>
    <dbReference type="NCBI Taxonomy" id="1679083"/>
    <lineage>
        <taxon>Archaea</taxon>
        <taxon>Methanobacteriati</taxon>
        <taxon>Methanobacteriota</taxon>
        <taxon>Stenosarchaea group</taxon>
        <taxon>Halobacteria</taxon>
        <taxon>Halobacteriales</taxon>
        <taxon>Natrialbaceae</taxon>
        <taxon>Natrarchaeobius</taxon>
    </lineage>
</organism>
<comment type="catalytic activity">
    <reaction evidence="1">
        <text>ATP + protein L-histidine = ADP + protein N-phospho-L-histidine.</text>
        <dbReference type="EC" id="2.7.13.3"/>
    </reaction>
</comment>
<dbReference type="EC" id="2.7.13.3" evidence="2"/>
<keyword evidence="11" id="KW-1185">Reference proteome</keyword>
<feature type="domain" description="PAS" evidence="8">
    <location>
        <begin position="260"/>
        <end position="330"/>
    </location>
</feature>
<dbReference type="PROSITE" id="PS50109">
    <property type="entry name" value="HIS_KIN"/>
    <property type="match status" value="1"/>
</dbReference>
<dbReference type="PROSITE" id="PS50112">
    <property type="entry name" value="PAS"/>
    <property type="match status" value="2"/>
</dbReference>
<dbReference type="InterPro" id="IPR013656">
    <property type="entry name" value="PAS_4"/>
</dbReference>
<evidence type="ECO:0000256" key="4">
    <source>
        <dbReference type="ARBA" id="ARBA00022679"/>
    </source>
</evidence>
<evidence type="ECO:0000259" key="9">
    <source>
        <dbReference type="PROSITE" id="PS50113"/>
    </source>
</evidence>
<evidence type="ECO:0000259" key="7">
    <source>
        <dbReference type="PROSITE" id="PS50109"/>
    </source>
</evidence>
<dbReference type="InterPro" id="IPR000014">
    <property type="entry name" value="PAS"/>
</dbReference>
<dbReference type="RefSeq" id="WP_124195340.1">
    <property type="nucleotide sequence ID" value="NZ_REGA01000006.1"/>
</dbReference>
<dbReference type="Pfam" id="PF02518">
    <property type="entry name" value="HATPase_c"/>
    <property type="match status" value="1"/>
</dbReference>
<dbReference type="InterPro" id="IPR003661">
    <property type="entry name" value="HisK_dim/P_dom"/>
</dbReference>
<dbReference type="Pfam" id="PF08448">
    <property type="entry name" value="PAS_4"/>
    <property type="match status" value="1"/>
</dbReference>
<accession>A0A3N6MHM6</accession>
<dbReference type="AlphaFoldDB" id="A0A3N6MHM6"/>
<dbReference type="InterPro" id="IPR004358">
    <property type="entry name" value="Sig_transdc_His_kin-like_C"/>
</dbReference>
<dbReference type="SMART" id="SM00388">
    <property type="entry name" value="HisKA"/>
    <property type="match status" value="1"/>
</dbReference>
<dbReference type="CDD" id="cd00082">
    <property type="entry name" value="HisKA"/>
    <property type="match status" value="1"/>
</dbReference>
<dbReference type="Pfam" id="PF00989">
    <property type="entry name" value="PAS"/>
    <property type="match status" value="1"/>
</dbReference>
<feature type="domain" description="PAC" evidence="9">
    <location>
        <begin position="332"/>
        <end position="383"/>
    </location>
</feature>
<proteinExistence type="predicted"/>
<dbReference type="NCBIfam" id="TIGR00229">
    <property type="entry name" value="sensory_box"/>
    <property type="match status" value="2"/>
</dbReference>
<dbReference type="SMART" id="SM00387">
    <property type="entry name" value="HATPase_c"/>
    <property type="match status" value="1"/>
</dbReference>
<dbReference type="PRINTS" id="PR00344">
    <property type="entry name" value="BCTRLSENSOR"/>
</dbReference>
<dbReference type="InterPro" id="IPR035965">
    <property type="entry name" value="PAS-like_dom_sf"/>
</dbReference>
<evidence type="ECO:0000256" key="6">
    <source>
        <dbReference type="SAM" id="MobiDB-lite"/>
    </source>
</evidence>
<dbReference type="Gene3D" id="1.10.287.130">
    <property type="match status" value="1"/>
</dbReference>
<dbReference type="Pfam" id="PF00512">
    <property type="entry name" value="HisKA"/>
    <property type="match status" value="1"/>
</dbReference>
<dbReference type="InterPro" id="IPR013767">
    <property type="entry name" value="PAS_fold"/>
</dbReference>
<dbReference type="PANTHER" id="PTHR43304:SF1">
    <property type="entry name" value="PAC DOMAIN-CONTAINING PROTEIN"/>
    <property type="match status" value="1"/>
</dbReference>
<dbReference type="OrthoDB" id="8127at2157"/>
<protein>
    <recommendedName>
        <fullName evidence="2">histidine kinase</fullName>
        <ecNumber evidence="2">2.7.13.3</ecNumber>
    </recommendedName>
</protein>
<evidence type="ECO:0000256" key="1">
    <source>
        <dbReference type="ARBA" id="ARBA00000085"/>
    </source>
</evidence>
<feature type="region of interest" description="Disordered" evidence="6">
    <location>
        <begin position="95"/>
        <end position="123"/>
    </location>
</feature>
<dbReference type="FunFam" id="3.30.565.10:FF:000006">
    <property type="entry name" value="Sensor histidine kinase WalK"/>
    <property type="match status" value="1"/>
</dbReference>
<dbReference type="InterPro" id="IPR000700">
    <property type="entry name" value="PAS-assoc_C"/>
</dbReference>
<keyword evidence="3" id="KW-0597">Phosphoprotein</keyword>
<evidence type="ECO:0000256" key="3">
    <source>
        <dbReference type="ARBA" id="ARBA00022553"/>
    </source>
</evidence>